<dbReference type="Proteomes" id="UP000299102">
    <property type="component" value="Unassembled WGS sequence"/>
</dbReference>
<dbReference type="AlphaFoldDB" id="A0A4C1W223"/>
<evidence type="ECO:0000313" key="1">
    <source>
        <dbReference type="EMBL" id="GBP44890.1"/>
    </source>
</evidence>
<proteinExistence type="predicted"/>
<comment type="caution">
    <text evidence="1">The sequence shown here is derived from an EMBL/GenBank/DDBJ whole genome shotgun (WGS) entry which is preliminary data.</text>
</comment>
<accession>A0A4C1W223</accession>
<dbReference type="EMBL" id="BGZK01000460">
    <property type="protein sequence ID" value="GBP44890.1"/>
    <property type="molecule type" value="Genomic_DNA"/>
</dbReference>
<name>A0A4C1W223_EUMVA</name>
<gene>
    <name evidence="1" type="ORF">EVAR_24805_1</name>
</gene>
<reference evidence="1 2" key="1">
    <citation type="journal article" date="2019" name="Commun. Biol.">
        <title>The bagworm genome reveals a unique fibroin gene that provides high tensile strength.</title>
        <authorList>
            <person name="Kono N."/>
            <person name="Nakamura H."/>
            <person name="Ohtoshi R."/>
            <person name="Tomita M."/>
            <person name="Numata K."/>
            <person name="Arakawa K."/>
        </authorList>
    </citation>
    <scope>NUCLEOTIDE SEQUENCE [LARGE SCALE GENOMIC DNA]</scope>
</reference>
<protein>
    <submittedName>
        <fullName evidence="1">Uncharacterized protein</fullName>
    </submittedName>
</protein>
<organism evidence="1 2">
    <name type="scientific">Eumeta variegata</name>
    <name type="common">Bagworm moth</name>
    <name type="synonym">Eumeta japonica</name>
    <dbReference type="NCBI Taxonomy" id="151549"/>
    <lineage>
        <taxon>Eukaryota</taxon>
        <taxon>Metazoa</taxon>
        <taxon>Ecdysozoa</taxon>
        <taxon>Arthropoda</taxon>
        <taxon>Hexapoda</taxon>
        <taxon>Insecta</taxon>
        <taxon>Pterygota</taxon>
        <taxon>Neoptera</taxon>
        <taxon>Endopterygota</taxon>
        <taxon>Lepidoptera</taxon>
        <taxon>Glossata</taxon>
        <taxon>Ditrysia</taxon>
        <taxon>Tineoidea</taxon>
        <taxon>Psychidae</taxon>
        <taxon>Oiketicinae</taxon>
        <taxon>Eumeta</taxon>
    </lineage>
</organism>
<evidence type="ECO:0000313" key="2">
    <source>
        <dbReference type="Proteomes" id="UP000299102"/>
    </source>
</evidence>
<sequence>MWPDGWMAEWADRPRLVVHIHRDAARRARCLYKSIILFSAAFNESLADIAERAKQIAGSRDACSEGAGACVLKRSEGRQSHADRRRDRTRFVSFTPLATPATPMALPRVPPSRGIRARNVTGRGVGPRGWGCGVGVVPPDSAPDNVAARPLSTNRSVRF</sequence>
<keyword evidence="2" id="KW-1185">Reference proteome</keyword>